<evidence type="ECO:0000313" key="2">
    <source>
        <dbReference type="EMBL" id="GEU33853.1"/>
    </source>
</evidence>
<dbReference type="AlphaFoldDB" id="A0A6L2JA40"/>
<reference evidence="2" key="1">
    <citation type="journal article" date="2019" name="Sci. Rep.">
        <title>Draft genome of Tanacetum cinerariifolium, the natural source of mosquito coil.</title>
        <authorList>
            <person name="Yamashiro T."/>
            <person name="Shiraishi A."/>
            <person name="Satake H."/>
            <person name="Nakayama K."/>
        </authorList>
    </citation>
    <scope>NUCLEOTIDE SEQUENCE</scope>
</reference>
<gene>
    <name evidence="2" type="ORF">Tci_005831</name>
</gene>
<proteinExistence type="predicted"/>
<evidence type="ECO:0000259" key="1">
    <source>
        <dbReference type="Pfam" id="PF25597"/>
    </source>
</evidence>
<dbReference type="InterPro" id="IPR057670">
    <property type="entry name" value="SH3_retrovirus"/>
</dbReference>
<protein>
    <submittedName>
        <fullName evidence="2">Gag-Pol polyprotein</fullName>
    </submittedName>
</protein>
<accession>A0A6L2JA40</accession>
<sequence>MKDAKASVASHIPSHKVTVMWHRNLRHVYEQRMKILFKRKLLLGLLKISLPFFEMKTPMEIWTGKPDNYSDLHIYGSYVYVMYNTQETMKLDPKFRICFLLGYAYEVKGYLLWDPFAHKVVVTRDVVFMEDKIHYNQENDRKTKETTSINMENRFNRMILLKLHLNTRESGFTVNGYVDSGYAGDLDGSKSTTRYVFTLAGETKVEEGTVDMQKIHTDDNVADYLTKAISCDKFI</sequence>
<organism evidence="2">
    <name type="scientific">Tanacetum cinerariifolium</name>
    <name type="common">Dalmatian daisy</name>
    <name type="synonym">Chrysanthemum cinerariifolium</name>
    <dbReference type="NCBI Taxonomy" id="118510"/>
    <lineage>
        <taxon>Eukaryota</taxon>
        <taxon>Viridiplantae</taxon>
        <taxon>Streptophyta</taxon>
        <taxon>Embryophyta</taxon>
        <taxon>Tracheophyta</taxon>
        <taxon>Spermatophyta</taxon>
        <taxon>Magnoliopsida</taxon>
        <taxon>eudicotyledons</taxon>
        <taxon>Gunneridae</taxon>
        <taxon>Pentapetalae</taxon>
        <taxon>asterids</taxon>
        <taxon>campanulids</taxon>
        <taxon>Asterales</taxon>
        <taxon>Asteraceae</taxon>
        <taxon>Asteroideae</taxon>
        <taxon>Anthemideae</taxon>
        <taxon>Anthemidinae</taxon>
        <taxon>Tanacetum</taxon>
    </lineage>
</organism>
<feature type="domain" description="Retroviral polymerase SH3-like" evidence="1">
    <location>
        <begin position="79"/>
        <end position="139"/>
    </location>
</feature>
<dbReference type="Pfam" id="PF25597">
    <property type="entry name" value="SH3_retrovirus"/>
    <property type="match status" value="1"/>
</dbReference>
<dbReference type="EMBL" id="BKCJ010000512">
    <property type="protein sequence ID" value="GEU33853.1"/>
    <property type="molecule type" value="Genomic_DNA"/>
</dbReference>
<name>A0A6L2JA40_TANCI</name>
<comment type="caution">
    <text evidence="2">The sequence shown here is derived from an EMBL/GenBank/DDBJ whole genome shotgun (WGS) entry which is preliminary data.</text>
</comment>